<organism evidence="2 3">
    <name type="scientific">Porites evermanni</name>
    <dbReference type="NCBI Taxonomy" id="104178"/>
    <lineage>
        <taxon>Eukaryota</taxon>
        <taxon>Metazoa</taxon>
        <taxon>Cnidaria</taxon>
        <taxon>Anthozoa</taxon>
        <taxon>Hexacorallia</taxon>
        <taxon>Scleractinia</taxon>
        <taxon>Fungiina</taxon>
        <taxon>Poritidae</taxon>
        <taxon>Porites</taxon>
    </lineage>
</organism>
<feature type="non-terminal residue" evidence="2">
    <location>
        <position position="163"/>
    </location>
</feature>
<dbReference type="Proteomes" id="UP001159427">
    <property type="component" value="Unassembled WGS sequence"/>
</dbReference>
<comment type="caution">
    <text evidence="2">The sequence shown here is derived from an EMBL/GenBank/DDBJ whole genome shotgun (WGS) entry which is preliminary data.</text>
</comment>
<proteinExistence type="predicted"/>
<dbReference type="EMBL" id="CALNXI010000102">
    <property type="protein sequence ID" value="CAH3018965.1"/>
    <property type="molecule type" value="Genomic_DNA"/>
</dbReference>
<sequence>GLSELEDLQERYSRLEHLYSEAVKERDEAIEERNKATVLIALQLQTETQELNEQINSLQNEKQKLIEENEDLKIRLGYAKDDLNKLQQKHIKLQIEQEQCLQEKEDALALLKELETQKETLKRESNQEENKQDEDKMANQEMVSEQYNRRIYSIRAPHEMVEN</sequence>
<feature type="non-terminal residue" evidence="2">
    <location>
        <position position="1"/>
    </location>
</feature>
<reference evidence="2 3" key="1">
    <citation type="submission" date="2022-05" db="EMBL/GenBank/DDBJ databases">
        <authorList>
            <consortium name="Genoscope - CEA"/>
            <person name="William W."/>
        </authorList>
    </citation>
    <scope>NUCLEOTIDE SEQUENCE [LARGE SCALE GENOMIC DNA]</scope>
</reference>
<protein>
    <recommendedName>
        <fullName evidence="4">A kinase anchor protein 9</fullName>
    </recommendedName>
</protein>
<gene>
    <name evidence="2" type="ORF">PEVE_00000531</name>
</gene>
<evidence type="ECO:0008006" key="4">
    <source>
        <dbReference type="Google" id="ProtNLM"/>
    </source>
</evidence>
<feature type="region of interest" description="Disordered" evidence="1">
    <location>
        <begin position="118"/>
        <end position="141"/>
    </location>
</feature>
<evidence type="ECO:0000313" key="2">
    <source>
        <dbReference type="EMBL" id="CAH3018965.1"/>
    </source>
</evidence>
<feature type="compositionally biased region" description="Basic and acidic residues" evidence="1">
    <location>
        <begin position="118"/>
        <end position="138"/>
    </location>
</feature>
<evidence type="ECO:0000313" key="3">
    <source>
        <dbReference type="Proteomes" id="UP001159427"/>
    </source>
</evidence>
<evidence type="ECO:0000256" key="1">
    <source>
        <dbReference type="SAM" id="MobiDB-lite"/>
    </source>
</evidence>
<accession>A0ABN8LP17</accession>
<name>A0ABN8LP17_9CNID</name>
<keyword evidence="3" id="KW-1185">Reference proteome</keyword>